<evidence type="ECO:0000256" key="2">
    <source>
        <dbReference type="ARBA" id="ARBA00022692"/>
    </source>
</evidence>
<feature type="transmembrane region" description="Helical" evidence="5">
    <location>
        <begin position="135"/>
        <end position="152"/>
    </location>
</feature>
<feature type="transmembrane region" description="Helical" evidence="5">
    <location>
        <begin position="272"/>
        <end position="290"/>
    </location>
</feature>
<dbReference type="InterPro" id="IPR005829">
    <property type="entry name" value="Sugar_transporter_CS"/>
</dbReference>
<dbReference type="EMBL" id="HG796238">
    <property type="protein sequence ID" value="CDL65379.1"/>
    <property type="molecule type" value="Genomic_DNA"/>
</dbReference>
<feature type="transmembrane region" description="Helical" evidence="5">
    <location>
        <begin position="330"/>
        <end position="354"/>
    </location>
</feature>
<organism evidence="7">
    <name type="scientific">wastewater metagenome</name>
    <dbReference type="NCBI Taxonomy" id="527639"/>
    <lineage>
        <taxon>unclassified sequences</taxon>
        <taxon>metagenomes</taxon>
        <taxon>ecological metagenomes</taxon>
    </lineage>
</organism>
<dbReference type="InterPro" id="IPR011701">
    <property type="entry name" value="MFS"/>
</dbReference>
<keyword evidence="2 5" id="KW-0812">Transmembrane</keyword>
<feature type="transmembrane region" description="Helical" evidence="5">
    <location>
        <begin position="164"/>
        <end position="182"/>
    </location>
</feature>
<feature type="transmembrane region" description="Helical" evidence="5">
    <location>
        <begin position="210"/>
        <end position="230"/>
    </location>
</feature>
<keyword evidence="3 5" id="KW-1133">Transmembrane helix</keyword>
<dbReference type="InterPro" id="IPR005828">
    <property type="entry name" value="MFS_sugar_transport-like"/>
</dbReference>
<dbReference type="AlphaFoldDB" id="A0A0A8KXU4"/>
<keyword evidence="7" id="KW-0614">Plasmid</keyword>
<protein>
    <submittedName>
        <fullName evidence="7">Major facilitator superfamily transporter</fullName>
    </submittedName>
</protein>
<evidence type="ECO:0000313" key="7">
    <source>
        <dbReference type="EMBL" id="CDL65379.1"/>
    </source>
</evidence>
<evidence type="ECO:0000256" key="4">
    <source>
        <dbReference type="ARBA" id="ARBA00023136"/>
    </source>
</evidence>
<feature type="transmembrane region" description="Helical" evidence="5">
    <location>
        <begin position="296"/>
        <end position="318"/>
    </location>
</feature>
<dbReference type="PROSITE" id="PS50850">
    <property type="entry name" value="MFS"/>
    <property type="match status" value="1"/>
</dbReference>
<feature type="domain" description="Major facilitator superfamily (MFS) profile" evidence="6">
    <location>
        <begin position="3"/>
        <end position="384"/>
    </location>
</feature>
<dbReference type="GO" id="GO:0016020">
    <property type="term" value="C:membrane"/>
    <property type="evidence" value="ECO:0007669"/>
    <property type="project" value="UniProtKB-SubCell"/>
</dbReference>
<dbReference type="PROSITE" id="PS00216">
    <property type="entry name" value="SUGAR_TRANSPORT_1"/>
    <property type="match status" value="1"/>
</dbReference>
<reference evidence="7" key="1">
    <citation type="journal article" date="2015" name="Res. Microbiol.">
        <title>New FeFe-hydrogenase genes identified in a metagenomic fosmid library from a municipal wastewater treatment plant as revealed by high-throughput sequencing.</title>
        <authorList>
            <person name="Tomazetto G."/>
            <person name="Wibberg D."/>
            <person name="Schluter A."/>
            <person name="Oliveira V.M."/>
        </authorList>
    </citation>
    <scope>NUCLEOTIDE SEQUENCE</scope>
    <source>
        <plasmid evidence="7">fosmid 1C_2</plasmid>
    </source>
</reference>
<dbReference type="Pfam" id="PF07690">
    <property type="entry name" value="MFS_1"/>
    <property type="match status" value="1"/>
</dbReference>
<evidence type="ECO:0000259" key="6">
    <source>
        <dbReference type="PROSITE" id="PS50850"/>
    </source>
</evidence>
<dbReference type="SUPFAM" id="SSF103473">
    <property type="entry name" value="MFS general substrate transporter"/>
    <property type="match status" value="1"/>
</dbReference>
<evidence type="ECO:0000256" key="3">
    <source>
        <dbReference type="ARBA" id="ARBA00022989"/>
    </source>
</evidence>
<sequence length="391" mass="42287">MWNVVLLGLVSFFSDISAEMVYPIIPLYLSAAFGATPALIGLIEGIAESLASLLKVFSGYITDKFGKKKPIAFIGYAAGLVYKVALILAGSWGGVLGARVIDRVGKGIRTAPRDVMVCDSADGNNLGKAFGVHKALDMAGSAIGIFISYLLLEKAGKTAAYKELFAISIIPAILGLLMFFFIKEKRTHEDAKKREPFWQNIKKLDGQLKLYLFVAFLFTLGNSSNAFLLLRAKSVGFDDNNVILLYLIFNLTASILSIPLGRLSDRVGRKKLLVAGYIVFSAVYLGFAFASSQFTIIIAFVLYGFYSAMITGVERAFIAEISPVDLKGSMLGLHSTIVGIALLPSSVIAGFLWVRFGASSPFLFGSVMSLLAAFILLLFMKNGTMQVQKAV</sequence>
<feature type="transmembrane region" description="Helical" evidence="5">
    <location>
        <begin position="28"/>
        <end position="47"/>
    </location>
</feature>
<geneLocation type="plasmid" evidence="7">
    <name>fosmid 1C_2</name>
</geneLocation>
<dbReference type="Pfam" id="PF00083">
    <property type="entry name" value="Sugar_tr"/>
    <property type="match status" value="1"/>
</dbReference>
<feature type="transmembrane region" description="Helical" evidence="5">
    <location>
        <begin position="242"/>
        <end position="260"/>
    </location>
</feature>
<dbReference type="PANTHER" id="PTHR23518:SF2">
    <property type="entry name" value="MAJOR FACILITATOR SUPERFAMILY TRANSPORTER"/>
    <property type="match status" value="1"/>
</dbReference>
<name>A0A0A8KXU4_9ZZZZ</name>
<dbReference type="InterPro" id="IPR036259">
    <property type="entry name" value="MFS_trans_sf"/>
</dbReference>
<dbReference type="PANTHER" id="PTHR23518">
    <property type="entry name" value="C-METHYLTRANSFERASE"/>
    <property type="match status" value="1"/>
</dbReference>
<dbReference type="InterPro" id="IPR020846">
    <property type="entry name" value="MFS_dom"/>
</dbReference>
<evidence type="ECO:0000256" key="1">
    <source>
        <dbReference type="ARBA" id="ARBA00004141"/>
    </source>
</evidence>
<dbReference type="CDD" id="cd17370">
    <property type="entry name" value="MFS_MJ1317_like"/>
    <property type="match status" value="1"/>
</dbReference>
<proteinExistence type="predicted"/>
<gene>
    <name evidence="7" type="ORF">WWTP_pFosmid_1C_0017</name>
</gene>
<keyword evidence="4 5" id="KW-0472">Membrane</keyword>
<evidence type="ECO:0000256" key="5">
    <source>
        <dbReference type="SAM" id="Phobius"/>
    </source>
</evidence>
<comment type="subcellular location">
    <subcellularLocation>
        <location evidence="1">Membrane</location>
        <topology evidence="1">Multi-pass membrane protein</topology>
    </subcellularLocation>
</comment>
<feature type="transmembrane region" description="Helical" evidence="5">
    <location>
        <begin position="360"/>
        <end position="379"/>
    </location>
</feature>
<dbReference type="GO" id="GO:0022857">
    <property type="term" value="F:transmembrane transporter activity"/>
    <property type="evidence" value="ECO:0007669"/>
    <property type="project" value="InterPro"/>
</dbReference>
<dbReference type="Gene3D" id="1.20.1250.20">
    <property type="entry name" value="MFS general substrate transporter like domains"/>
    <property type="match status" value="2"/>
</dbReference>
<accession>A0A0A8KXU4</accession>